<evidence type="ECO:0000313" key="3">
    <source>
        <dbReference type="Proteomes" id="UP000008281"/>
    </source>
</evidence>
<feature type="transmembrane region" description="Helical" evidence="1">
    <location>
        <begin position="85"/>
        <end position="106"/>
    </location>
</feature>
<dbReference type="SUPFAM" id="SSF81321">
    <property type="entry name" value="Family A G protein-coupled receptor-like"/>
    <property type="match status" value="1"/>
</dbReference>
<dbReference type="PANTHER" id="PTHR22941">
    <property type="entry name" value="SERPENTINE RECEPTOR"/>
    <property type="match status" value="1"/>
</dbReference>
<dbReference type="OMA" id="HIWIMIY"/>
<name>E3LI09_CAERE</name>
<feature type="transmembrane region" description="Helical" evidence="1">
    <location>
        <begin position="283"/>
        <end position="304"/>
    </location>
</feature>
<protein>
    <recommendedName>
        <fullName evidence="4">Serpentine Receptor, class H</fullName>
    </recommendedName>
</protein>
<dbReference type="PANTHER" id="PTHR22941:SF2">
    <property type="entry name" value="SERPENTINE RECEPTOR, CLASS H-RELATED"/>
    <property type="match status" value="1"/>
</dbReference>
<dbReference type="AlphaFoldDB" id="E3LI09"/>
<accession>E3LI09</accession>
<organism evidence="3">
    <name type="scientific">Caenorhabditis remanei</name>
    <name type="common">Caenorhabditis vulgaris</name>
    <dbReference type="NCBI Taxonomy" id="31234"/>
    <lineage>
        <taxon>Eukaryota</taxon>
        <taxon>Metazoa</taxon>
        <taxon>Ecdysozoa</taxon>
        <taxon>Nematoda</taxon>
        <taxon>Chromadorea</taxon>
        <taxon>Rhabditida</taxon>
        <taxon>Rhabditina</taxon>
        <taxon>Rhabditomorpha</taxon>
        <taxon>Rhabditoidea</taxon>
        <taxon>Rhabditidae</taxon>
        <taxon>Peloderinae</taxon>
        <taxon>Caenorhabditis</taxon>
    </lineage>
</organism>
<keyword evidence="1" id="KW-0812">Transmembrane</keyword>
<sequence>MTLQCHHVDSYYSTPEFLERAGFIYIILFKTPKAMNSVKWYFVNLHIWIMIYDNFLGVFTIPFVILPTMSGFTLGLLRYIGVSELMMNVMILLACANTLISILAIFENRFHIICNFSWKTKWEPCRKCWLGAHYTYAVLIFIPFWFFVPDQFEAKKHIIEFLKENDKTNNVLQKIPCLPDSIQNRDIFIIAENYTYHLSSLVSFLLMGILECAVFILCLIWNVFQQVRSKKISRRTFELQIKFFIALIIQMGVPAFMLVIPLTYVWVSILYNYYDQVYSNSVIIIETFHGLFSTLVMIFIHYPYRQAFISIFFKCLIKPKQDRLRSAISVAPISVTATRSSWRSDKI</sequence>
<dbReference type="InParanoid" id="E3LI09"/>
<dbReference type="HOGENOM" id="CLU_042960_1_1_1"/>
<proteinExistence type="predicted"/>
<dbReference type="Proteomes" id="UP000008281">
    <property type="component" value="Unassembled WGS sequence"/>
</dbReference>
<dbReference type="eggNOG" id="ENOG502TJJ5">
    <property type="taxonomic scope" value="Eukaryota"/>
</dbReference>
<reference evidence="2" key="1">
    <citation type="submission" date="2007-07" db="EMBL/GenBank/DDBJ databases">
        <title>PCAP assembly of the Caenorhabditis remanei genome.</title>
        <authorList>
            <consortium name="The Caenorhabditis remanei Sequencing Consortium"/>
            <person name="Wilson R.K."/>
        </authorList>
    </citation>
    <scope>NUCLEOTIDE SEQUENCE [LARGE SCALE GENOMIC DNA]</scope>
    <source>
        <strain evidence="2">PB4641</strain>
    </source>
</reference>
<evidence type="ECO:0000256" key="1">
    <source>
        <dbReference type="SAM" id="Phobius"/>
    </source>
</evidence>
<keyword evidence="1" id="KW-0472">Membrane</keyword>
<keyword evidence="1" id="KW-1133">Transmembrane helix</keyword>
<feature type="transmembrane region" description="Helical" evidence="1">
    <location>
        <begin position="201"/>
        <end position="224"/>
    </location>
</feature>
<dbReference type="EMBL" id="DS268409">
    <property type="protein sequence ID" value="EFO95410.1"/>
    <property type="molecule type" value="Genomic_DNA"/>
</dbReference>
<dbReference type="OrthoDB" id="5822701at2759"/>
<keyword evidence="3" id="KW-1185">Reference proteome</keyword>
<evidence type="ECO:0008006" key="4">
    <source>
        <dbReference type="Google" id="ProtNLM"/>
    </source>
</evidence>
<gene>
    <name evidence="2" type="ORF">CRE_08880</name>
</gene>
<dbReference type="InterPro" id="IPR053220">
    <property type="entry name" value="Nematode_rcpt-like_serp_H"/>
</dbReference>
<evidence type="ECO:0000313" key="2">
    <source>
        <dbReference type="EMBL" id="EFO95410.1"/>
    </source>
</evidence>
<feature type="transmembrane region" description="Helical" evidence="1">
    <location>
        <begin position="40"/>
        <end position="65"/>
    </location>
</feature>
<feature type="transmembrane region" description="Helical" evidence="1">
    <location>
        <begin position="127"/>
        <end position="148"/>
    </location>
</feature>
<dbReference type="Pfam" id="PF10318">
    <property type="entry name" value="7TM_GPCR_Srh"/>
    <property type="match status" value="1"/>
</dbReference>
<dbReference type="InterPro" id="IPR019422">
    <property type="entry name" value="7TM_GPCR_serpentine_rcpt_Srh"/>
</dbReference>
<feature type="transmembrane region" description="Helical" evidence="1">
    <location>
        <begin position="244"/>
        <end position="271"/>
    </location>
</feature>